<feature type="region of interest" description="Disordered" evidence="5">
    <location>
        <begin position="648"/>
        <end position="670"/>
    </location>
</feature>
<comment type="subcellular location">
    <subcellularLocation>
        <location evidence="1">Nucleus</location>
    </subcellularLocation>
</comment>
<dbReference type="AlphaFoldDB" id="A0A8J4PX31"/>
<feature type="compositionally biased region" description="Polar residues" evidence="5">
    <location>
        <begin position="1"/>
        <end position="11"/>
    </location>
</feature>
<dbReference type="GO" id="GO:0005634">
    <property type="term" value="C:nucleus"/>
    <property type="evidence" value="ECO:0007669"/>
    <property type="project" value="UniProtKB-SubCell"/>
</dbReference>
<dbReference type="PANTHER" id="PTHR12363">
    <property type="entry name" value="TRANSPORTIN 3 AND IMPORTIN 13"/>
    <property type="match status" value="1"/>
</dbReference>
<dbReference type="InterPro" id="IPR001494">
    <property type="entry name" value="Importin-beta_N"/>
</dbReference>
<evidence type="ECO:0000256" key="3">
    <source>
        <dbReference type="ARBA" id="ARBA00022448"/>
    </source>
</evidence>
<dbReference type="GO" id="GO:0006606">
    <property type="term" value="P:protein import into nucleus"/>
    <property type="evidence" value="ECO:0007669"/>
    <property type="project" value="TreeGrafter"/>
</dbReference>
<dbReference type="EMBL" id="AJWJ01000061">
    <property type="protein sequence ID" value="KAF2076428.1"/>
    <property type="molecule type" value="Genomic_DNA"/>
</dbReference>
<sequence length="1022" mass="116918">MELPQSLKSFDQQQQQQQQQHKNTNDDIEPKPTIDNISQALCALYKSNDPTQINFAQKWLIQFQTLPIAWDIAPLLLCESNIFELQYFGASTIEHKLRNEWSKYNIETKAKILPIIVKIVQNSSNYQTCIVTRICVALSLTVMYTYPHVWENAILDIIHLATQDIYKLDLHNTNNNHYNLENLKLVLEFLSILPTELLKENDQYQNFKQVLKKVIDHVYIFLLSVIKSSNDLEKVKLAFKALASWLKYMLPVTSNLLLCTFQISFDTCLQQEQLLESLPTILEGSAVCLHQRVSADYTEAFNYAMERSLHSLGPIFNKVCQEQDDTKAIPLLNVFIQFLISDEQSIFAKETISRCLEMVLSFISIANREVCSMIFNLLDDYKSHPTLVALEPEKVKFFFLTLLDRFKDLSMYPLDYPSDPDNGDEETDDDLDEDIATFRANTTCCFIFAERNKVVEKTLFHHYLVNQLSQKIGQGVMVWQAYESILYYLYSLSESSNEAQSEFVPILLKLIPSIPVKSTPLIRSSIGLVGKYSFFLKDKSFYLEKVIFDLLPAFNCKPLVATAAESFSSICINNECATILFSHINRIIELCQPVLFGCKVQTNPVVVTIYKALFYIIQTAKSIKEFTPPFQQLVAPIIHNLTQLVNSNNNSNSNSNNSNNSNGNGHHYNNKLNVSNQDKPILLIQLEILASISQMIEFDEFENTTHSDAPYQYFQTIVPLLGKILATYNLDFEALNNIVIIYRWPILFTKNIVTDFLEEILYQVTQSYLQYPFSPLLQVISAMISLTNLPPTFEKKLEYSITSISTLTINQFPKVSNNDNNNNSNNNNIDIPLIDFSTQPDATKDYLFLIMHTLKSRPQCVDRSIVSTLCVSIIYYILDTKDINTTKNCCNFLYGVLSIPSNADLAKSRELVRPVVDNLLQIHGATLINNLIHGLFSGIVSSISLIQFFSDILYSLNNLNEKQFKLDITQIIMNTHTFLPTLHSSDERQNFVSELTTKVNMTEYRSKVRKLVLLANAAKITN</sequence>
<dbReference type="OrthoDB" id="2016913at2759"/>
<dbReference type="PANTHER" id="PTHR12363:SF33">
    <property type="entry name" value="IMPORTIN-13"/>
    <property type="match status" value="1"/>
</dbReference>
<dbReference type="InterPro" id="IPR051345">
    <property type="entry name" value="Importin_beta-like_NTR"/>
</dbReference>
<name>A0A8J4PX31_9MYCE</name>
<feature type="compositionally biased region" description="Low complexity" evidence="5">
    <location>
        <begin position="648"/>
        <end position="667"/>
    </location>
</feature>
<evidence type="ECO:0000313" key="7">
    <source>
        <dbReference type="EMBL" id="KAF2076428.1"/>
    </source>
</evidence>
<evidence type="ECO:0000313" key="8">
    <source>
        <dbReference type="Proteomes" id="UP000695562"/>
    </source>
</evidence>
<dbReference type="GO" id="GO:0031267">
    <property type="term" value="F:small GTPase binding"/>
    <property type="evidence" value="ECO:0007669"/>
    <property type="project" value="InterPro"/>
</dbReference>
<feature type="region of interest" description="Disordered" evidence="5">
    <location>
        <begin position="1"/>
        <end position="31"/>
    </location>
</feature>
<keyword evidence="4" id="KW-0539">Nucleus</keyword>
<gene>
    <name evidence="7" type="ORF">CYY_002285</name>
</gene>
<evidence type="ECO:0000256" key="4">
    <source>
        <dbReference type="ARBA" id="ARBA00023242"/>
    </source>
</evidence>
<proteinExistence type="inferred from homology"/>
<comment type="caution">
    <text evidence="7">The sequence shown here is derived from an EMBL/GenBank/DDBJ whole genome shotgun (WGS) entry which is preliminary data.</text>
</comment>
<dbReference type="InterPro" id="IPR016024">
    <property type="entry name" value="ARM-type_fold"/>
</dbReference>
<dbReference type="SMART" id="SM00913">
    <property type="entry name" value="IBN_N"/>
    <property type="match status" value="1"/>
</dbReference>
<protein>
    <recommendedName>
        <fullName evidence="6">Importin N-terminal domain-containing protein</fullName>
    </recommendedName>
</protein>
<evidence type="ECO:0000256" key="5">
    <source>
        <dbReference type="SAM" id="MobiDB-lite"/>
    </source>
</evidence>
<keyword evidence="8" id="KW-1185">Reference proteome</keyword>
<dbReference type="Gene3D" id="1.25.10.10">
    <property type="entry name" value="Leucine-rich Repeat Variant"/>
    <property type="match status" value="1"/>
</dbReference>
<dbReference type="Pfam" id="PF08389">
    <property type="entry name" value="Xpo1"/>
    <property type="match status" value="1"/>
</dbReference>
<dbReference type="GO" id="GO:0005737">
    <property type="term" value="C:cytoplasm"/>
    <property type="evidence" value="ECO:0007669"/>
    <property type="project" value="TreeGrafter"/>
</dbReference>
<dbReference type="SUPFAM" id="SSF48371">
    <property type="entry name" value="ARM repeat"/>
    <property type="match status" value="1"/>
</dbReference>
<comment type="similarity">
    <text evidence="2">Belongs to the importin beta family.</text>
</comment>
<organism evidence="7 8">
    <name type="scientific">Polysphondylium violaceum</name>
    <dbReference type="NCBI Taxonomy" id="133409"/>
    <lineage>
        <taxon>Eukaryota</taxon>
        <taxon>Amoebozoa</taxon>
        <taxon>Evosea</taxon>
        <taxon>Eumycetozoa</taxon>
        <taxon>Dictyostelia</taxon>
        <taxon>Dictyosteliales</taxon>
        <taxon>Dictyosteliaceae</taxon>
        <taxon>Polysphondylium</taxon>
    </lineage>
</organism>
<evidence type="ECO:0000259" key="6">
    <source>
        <dbReference type="SMART" id="SM00913"/>
    </source>
</evidence>
<dbReference type="InterPro" id="IPR013598">
    <property type="entry name" value="Exportin-1/Importin-b-like"/>
</dbReference>
<feature type="domain" description="Importin N-terminal" evidence="6">
    <location>
        <begin position="56"/>
        <end position="118"/>
    </location>
</feature>
<dbReference type="Proteomes" id="UP000695562">
    <property type="component" value="Unassembled WGS sequence"/>
</dbReference>
<keyword evidence="3" id="KW-0813">Transport</keyword>
<evidence type="ECO:0000256" key="2">
    <source>
        <dbReference type="ARBA" id="ARBA00007991"/>
    </source>
</evidence>
<dbReference type="InterPro" id="IPR011989">
    <property type="entry name" value="ARM-like"/>
</dbReference>
<reference evidence="7" key="1">
    <citation type="submission" date="2020-01" db="EMBL/GenBank/DDBJ databases">
        <title>Development of genomics and gene disruption for Polysphondylium violaceum indicates a role for the polyketide synthase stlB in stalk morphogenesis.</title>
        <authorList>
            <person name="Narita B."/>
            <person name="Kawabe Y."/>
            <person name="Kin K."/>
            <person name="Saito T."/>
            <person name="Gibbs R."/>
            <person name="Kuspa A."/>
            <person name="Muzny D."/>
            <person name="Queller D."/>
            <person name="Richards S."/>
            <person name="Strassman J."/>
            <person name="Sucgang R."/>
            <person name="Worley K."/>
            <person name="Schaap P."/>
        </authorList>
    </citation>
    <scope>NUCLEOTIDE SEQUENCE</scope>
    <source>
        <strain evidence="7">QSvi11</strain>
    </source>
</reference>
<evidence type="ECO:0000256" key="1">
    <source>
        <dbReference type="ARBA" id="ARBA00004123"/>
    </source>
</evidence>
<accession>A0A8J4PX31</accession>